<dbReference type="GO" id="GO:0004312">
    <property type="term" value="F:fatty acid synthase activity"/>
    <property type="evidence" value="ECO:0007669"/>
    <property type="project" value="TreeGrafter"/>
</dbReference>
<dbReference type="Pfam" id="PF14765">
    <property type="entry name" value="PS-DH"/>
    <property type="match status" value="1"/>
</dbReference>
<dbReference type="Pfam" id="PF00698">
    <property type="entry name" value="Acyl_transf_1"/>
    <property type="match status" value="1"/>
</dbReference>
<dbReference type="PROSITE" id="PS50075">
    <property type="entry name" value="CARRIER"/>
    <property type="match status" value="1"/>
</dbReference>
<dbReference type="SUPFAM" id="SSF51735">
    <property type="entry name" value="NAD(P)-binding Rossmann-fold domains"/>
    <property type="match status" value="2"/>
</dbReference>
<dbReference type="InterPro" id="IPR049552">
    <property type="entry name" value="PKS_DH_N"/>
</dbReference>
<evidence type="ECO:0000259" key="10">
    <source>
        <dbReference type="PROSITE" id="PS52019"/>
    </source>
</evidence>
<dbReference type="SUPFAM" id="SSF52151">
    <property type="entry name" value="FabD/lysophospholipase-like"/>
    <property type="match status" value="1"/>
</dbReference>
<dbReference type="InterPro" id="IPR016035">
    <property type="entry name" value="Acyl_Trfase/lysoPLipase"/>
</dbReference>
<evidence type="ECO:0000313" key="11">
    <source>
        <dbReference type="EMBL" id="GEM38799.1"/>
    </source>
</evidence>
<feature type="domain" description="PKS/mFAS DH" evidence="10">
    <location>
        <begin position="308"/>
        <end position="582"/>
    </location>
</feature>
<dbReference type="Gene3D" id="1.10.1200.10">
    <property type="entry name" value="ACP-like"/>
    <property type="match status" value="1"/>
</dbReference>
<dbReference type="SUPFAM" id="SSF55048">
    <property type="entry name" value="Probable ACP-binding domain of malonyl-CoA ACP transacylase"/>
    <property type="match status" value="1"/>
</dbReference>
<feature type="domain" description="Carrier" evidence="9">
    <location>
        <begin position="1058"/>
        <end position="1136"/>
    </location>
</feature>
<dbReference type="SMART" id="SM01294">
    <property type="entry name" value="PKS_PP_betabranch"/>
    <property type="match status" value="1"/>
</dbReference>
<reference evidence="11 12" key="1">
    <citation type="submission" date="2019-07" db="EMBL/GenBank/DDBJ databases">
        <title>Whole genome shotgun sequence of Nocardia ninae NBRC 108245.</title>
        <authorList>
            <person name="Hosoyama A."/>
            <person name="Uohara A."/>
            <person name="Ohji S."/>
            <person name="Ichikawa N."/>
        </authorList>
    </citation>
    <scope>NUCLEOTIDE SEQUENCE [LARGE SCALE GENOMIC DNA]</scope>
    <source>
        <strain evidence="11 12">NBRC 108245</strain>
    </source>
</reference>
<keyword evidence="3" id="KW-0597">Phosphoprotein</keyword>
<dbReference type="CDD" id="cd08956">
    <property type="entry name" value="KR_3_FAS_SDR_x"/>
    <property type="match status" value="1"/>
</dbReference>
<comment type="caution">
    <text evidence="11">The sequence shown here is derived from an EMBL/GenBank/DDBJ whole genome shotgun (WGS) entry which is preliminary data.</text>
</comment>
<dbReference type="SUPFAM" id="SSF47336">
    <property type="entry name" value="ACP-like"/>
    <property type="match status" value="1"/>
</dbReference>
<dbReference type="InterPro" id="IPR020807">
    <property type="entry name" value="PKS_DH"/>
</dbReference>
<dbReference type="InterPro" id="IPR016036">
    <property type="entry name" value="Malonyl_transacylase_ACP-bd"/>
</dbReference>
<dbReference type="InterPro" id="IPR036736">
    <property type="entry name" value="ACP-like_sf"/>
</dbReference>
<dbReference type="InterPro" id="IPR057326">
    <property type="entry name" value="KR_dom"/>
</dbReference>
<accession>A0A511MDX5</accession>
<sequence length="1212" mass="127920">MDQTAYAQAALFAVETALFRLVESWGVRPDFLLGHSIGEVTAAHLAGVLDLPDACRLVAARGRLMQAAREGGAMVAIQASEDEIKASLAGVVDRVSIAGINGPRSVVISGDEDVVERIAGEWRNRGSKAKRLTVSHAFHSPHMDEVLAEFEAVAAAVRFGAPRIPIVSNVTGVLATEEQLRSPGYWARHIREGVRFLDGVRTLENEGVTDYLELGPDGVLSALVPGCLTGAPGSALPMLRANRSEDDTIATVLGSLHARGKVVDWSAVLPGATQIELPTYAFQRQRYWLEQQHRPADAVGLGLTQAGHPLLGAAVRLAGEDGVLCTGRVSLHTHPWLADHAIWGSVLVPGTALLELALRAGAEVGHTRIDELTLAAPLVLPETGGVQLQVRVGVEDETGARPVTVHSRWDDADAEWSLHASGLLTAAEPSTAAAAEFLTWPPADAVEAELDDIYPGLTERGYAYGPAFQGLRRAWRRGDDIFAEVALPEAIHADTDRFLVHPALLDAALHPLLPGVLGDDGDAKLPFAWSGARLRAGNATVLRVRLTVTDSALALVAADEAGTVVAEVDSLALRPLARDALSQANGILRDGRFRVDWTPLDGFDAAETGDWAVLGEDPRLLSNGAVVYPYADLAALAAALDRGVKAPPALLLPLDPSDTDEVPAAVHEALRETLRLTAAFLAEDRFADTRLVVLTTGAIAAGEEDVTDLGHAGVWGMLRSAQAEHPDRIILVDADTADTVLPAGLASGAEPQLALRGDALLVPRLARVTATEEHTTSWDRGTVLITGATGALGAVLARHLVTEHGARDLLLLSRRGSDAPGAAELRAELTELGATVTIAACDVTDRDALAGVIAAIPAERPLTAVVHTAGVLDDSVLTALTEDQLDRVLRPKVDAAWHLHELTRELDLSAFVLYSSLAGLLGTAGQANYSAGNTFLDALAQHRRAHGLPAVSLAWGLWEETSAISGTLSEVDRKRLARSGVLALSVRDAMTLFDAAPASGAAVLALTRLDTATLRTRGEQPPVLLRGLIRTKQRTAETTSEASGPDLATRLAGLSEDDRSRTLVELVCAQIASVLGHSDATSVEPDRPFQELGFDSLTAVELRNQLGAVSGVRLPSTVVFDYPSAGALAGYLGEQIVVEEVSAAEPILAGLDSLKSMLTAIDGDENALEQITARLQELLELSGKGSGRDAEENEDLASASDEELFAFVDGTD</sequence>
<evidence type="ECO:0000256" key="6">
    <source>
        <dbReference type="ARBA" id="ARBA00023098"/>
    </source>
</evidence>
<dbReference type="InterPro" id="IPR055123">
    <property type="entry name" value="SpnB-like_Rossmann"/>
</dbReference>
<dbReference type="InterPro" id="IPR020806">
    <property type="entry name" value="PKS_PP-bd"/>
</dbReference>
<dbReference type="InterPro" id="IPR036291">
    <property type="entry name" value="NAD(P)-bd_dom_sf"/>
</dbReference>
<evidence type="ECO:0000256" key="8">
    <source>
        <dbReference type="PROSITE-ProRule" id="PRU01363"/>
    </source>
</evidence>
<dbReference type="Proteomes" id="UP000321424">
    <property type="component" value="Unassembled WGS sequence"/>
</dbReference>
<dbReference type="InterPro" id="IPR042104">
    <property type="entry name" value="PKS_dehydratase_sf"/>
</dbReference>
<dbReference type="InterPro" id="IPR013968">
    <property type="entry name" value="PKS_KR"/>
</dbReference>
<dbReference type="InterPro" id="IPR049900">
    <property type="entry name" value="PKS_mFAS_DH"/>
</dbReference>
<evidence type="ECO:0000259" key="9">
    <source>
        <dbReference type="PROSITE" id="PS50075"/>
    </source>
</evidence>
<keyword evidence="5" id="KW-0276">Fatty acid metabolism</keyword>
<dbReference type="FunFam" id="1.10.1200.10:FF:000007">
    <property type="entry name" value="Probable polyketide synthase pks17"/>
    <property type="match status" value="1"/>
</dbReference>
<dbReference type="EMBL" id="BJXA01000019">
    <property type="protein sequence ID" value="GEM38799.1"/>
    <property type="molecule type" value="Genomic_DNA"/>
</dbReference>
<feature type="region of interest" description="N-terminal hotdog fold" evidence="8">
    <location>
        <begin position="308"/>
        <end position="431"/>
    </location>
</feature>
<feature type="active site" description="Proton acceptor; for dehydratase activity" evidence="8">
    <location>
        <position position="340"/>
    </location>
</feature>
<dbReference type="Pfam" id="PF21089">
    <property type="entry name" value="PKS_DH_N"/>
    <property type="match status" value="1"/>
</dbReference>
<feature type="region of interest" description="C-terminal hotdog fold" evidence="8">
    <location>
        <begin position="445"/>
        <end position="582"/>
    </location>
</feature>
<dbReference type="InterPro" id="IPR006162">
    <property type="entry name" value="Ppantetheine_attach_site"/>
</dbReference>
<dbReference type="InterPro" id="IPR001227">
    <property type="entry name" value="Ac_transferase_dom_sf"/>
</dbReference>
<dbReference type="SMART" id="SM00826">
    <property type="entry name" value="PKS_DH"/>
    <property type="match status" value="1"/>
</dbReference>
<keyword evidence="6" id="KW-0443">Lipid metabolism</keyword>
<dbReference type="PROSITE" id="PS00012">
    <property type="entry name" value="PHOSPHOPANTETHEINE"/>
    <property type="match status" value="1"/>
</dbReference>
<name>A0A511MDX5_9NOCA</name>
<dbReference type="PANTHER" id="PTHR43775">
    <property type="entry name" value="FATTY ACID SYNTHASE"/>
    <property type="match status" value="1"/>
</dbReference>
<dbReference type="Gene3D" id="3.10.129.110">
    <property type="entry name" value="Polyketide synthase dehydratase"/>
    <property type="match status" value="1"/>
</dbReference>
<dbReference type="SMART" id="SM00827">
    <property type="entry name" value="PKS_AT"/>
    <property type="match status" value="1"/>
</dbReference>
<evidence type="ECO:0000256" key="5">
    <source>
        <dbReference type="ARBA" id="ARBA00022832"/>
    </source>
</evidence>
<evidence type="ECO:0000256" key="2">
    <source>
        <dbReference type="ARBA" id="ARBA00022450"/>
    </source>
</evidence>
<keyword evidence="2" id="KW-0596">Phosphopantetheine</keyword>
<dbReference type="Gene3D" id="3.40.50.720">
    <property type="entry name" value="NAD(P)-binding Rossmann-like Domain"/>
    <property type="match status" value="1"/>
</dbReference>
<evidence type="ECO:0000256" key="7">
    <source>
        <dbReference type="ARBA" id="ARBA00023315"/>
    </source>
</evidence>
<keyword evidence="7" id="KW-0012">Acyltransferase</keyword>
<dbReference type="Gene3D" id="3.40.366.10">
    <property type="entry name" value="Malonyl-Coenzyme A Acyl Carrier Protein, domain 2"/>
    <property type="match status" value="1"/>
</dbReference>
<dbReference type="AlphaFoldDB" id="A0A511MDX5"/>
<dbReference type="PROSITE" id="PS52019">
    <property type="entry name" value="PKS_MFAS_DH"/>
    <property type="match status" value="1"/>
</dbReference>
<dbReference type="InterPro" id="IPR014043">
    <property type="entry name" value="Acyl_transferase_dom"/>
</dbReference>
<evidence type="ECO:0000313" key="12">
    <source>
        <dbReference type="Proteomes" id="UP000321424"/>
    </source>
</evidence>
<dbReference type="Pfam" id="PF08659">
    <property type="entry name" value="KR"/>
    <property type="match status" value="1"/>
</dbReference>
<feature type="active site" description="Proton donor; for dehydratase activity" evidence="8">
    <location>
        <position position="506"/>
    </location>
</feature>
<dbReference type="GO" id="GO:0031177">
    <property type="term" value="F:phosphopantetheine binding"/>
    <property type="evidence" value="ECO:0007669"/>
    <property type="project" value="InterPro"/>
</dbReference>
<organism evidence="11 12">
    <name type="scientific">Nocardia ninae NBRC 108245</name>
    <dbReference type="NCBI Taxonomy" id="1210091"/>
    <lineage>
        <taxon>Bacteria</taxon>
        <taxon>Bacillati</taxon>
        <taxon>Actinomycetota</taxon>
        <taxon>Actinomycetes</taxon>
        <taxon>Mycobacteriales</taxon>
        <taxon>Nocardiaceae</taxon>
        <taxon>Nocardia</taxon>
    </lineage>
</organism>
<keyword evidence="4" id="KW-0808">Transferase</keyword>
<comment type="pathway">
    <text evidence="1">Lipid metabolism.</text>
</comment>
<proteinExistence type="predicted"/>
<evidence type="ECO:0000256" key="3">
    <source>
        <dbReference type="ARBA" id="ARBA00022553"/>
    </source>
</evidence>
<dbReference type="InterPro" id="IPR050091">
    <property type="entry name" value="PKS_NRPS_Biosynth_Enz"/>
</dbReference>
<dbReference type="GO" id="GO:0006633">
    <property type="term" value="P:fatty acid biosynthetic process"/>
    <property type="evidence" value="ECO:0007669"/>
    <property type="project" value="TreeGrafter"/>
</dbReference>
<protein>
    <submittedName>
        <fullName evidence="11">Uncharacterized protein</fullName>
    </submittedName>
</protein>
<dbReference type="Pfam" id="PF00550">
    <property type="entry name" value="PP-binding"/>
    <property type="match status" value="1"/>
</dbReference>
<dbReference type="SMART" id="SM00823">
    <property type="entry name" value="PKS_PP"/>
    <property type="match status" value="1"/>
</dbReference>
<dbReference type="SMART" id="SM00822">
    <property type="entry name" value="PKS_KR"/>
    <property type="match status" value="1"/>
</dbReference>
<keyword evidence="12" id="KW-1185">Reference proteome</keyword>
<evidence type="ECO:0000256" key="1">
    <source>
        <dbReference type="ARBA" id="ARBA00005189"/>
    </source>
</evidence>
<dbReference type="Pfam" id="PF22953">
    <property type="entry name" value="SpnB_Rossmann"/>
    <property type="match status" value="1"/>
</dbReference>
<dbReference type="InterPro" id="IPR049551">
    <property type="entry name" value="PKS_DH_C"/>
</dbReference>
<evidence type="ECO:0000256" key="4">
    <source>
        <dbReference type="ARBA" id="ARBA00022679"/>
    </source>
</evidence>
<gene>
    <name evidence="11" type="ORF">NN4_33180</name>
</gene>
<dbReference type="InterPro" id="IPR009081">
    <property type="entry name" value="PP-bd_ACP"/>
</dbReference>
<dbReference type="PANTHER" id="PTHR43775:SF51">
    <property type="entry name" value="INACTIVE PHENOLPHTHIOCEROL SYNTHESIS POLYKETIDE SYNTHASE TYPE I PKS1-RELATED"/>
    <property type="match status" value="1"/>
</dbReference>